<proteinExistence type="inferred from homology"/>
<comment type="caution">
    <text evidence="6">The sequence shown here is derived from an EMBL/GenBank/DDBJ whole genome shotgun (WGS) entry which is preliminary data.</text>
</comment>
<keyword evidence="2 5" id="KW-0732">Signal</keyword>
<dbReference type="Pfam" id="PF03938">
    <property type="entry name" value="OmpH"/>
    <property type="match status" value="1"/>
</dbReference>
<accession>A0ABS7AFG5</accession>
<keyword evidence="3" id="KW-0175">Coiled coil</keyword>
<dbReference type="EMBL" id="JAHYBZ010000009">
    <property type="protein sequence ID" value="MBW6401051.1"/>
    <property type="molecule type" value="Genomic_DNA"/>
</dbReference>
<keyword evidence="7" id="KW-1185">Reference proteome</keyword>
<organism evidence="6 7">
    <name type="scientific">Roseomonas alba</name>
    <dbReference type="NCBI Taxonomy" id="2846776"/>
    <lineage>
        <taxon>Bacteria</taxon>
        <taxon>Pseudomonadati</taxon>
        <taxon>Pseudomonadota</taxon>
        <taxon>Alphaproteobacteria</taxon>
        <taxon>Acetobacterales</taxon>
        <taxon>Roseomonadaceae</taxon>
        <taxon>Roseomonas</taxon>
    </lineage>
</organism>
<comment type="similarity">
    <text evidence="1">Belongs to the Skp family.</text>
</comment>
<dbReference type="SMART" id="SM00935">
    <property type="entry name" value="OmpH"/>
    <property type="match status" value="1"/>
</dbReference>
<feature type="compositionally biased region" description="Low complexity" evidence="4">
    <location>
        <begin position="29"/>
        <end position="53"/>
    </location>
</feature>
<evidence type="ECO:0000256" key="1">
    <source>
        <dbReference type="ARBA" id="ARBA00009091"/>
    </source>
</evidence>
<evidence type="ECO:0000256" key="3">
    <source>
        <dbReference type="SAM" id="Coils"/>
    </source>
</evidence>
<feature type="region of interest" description="Disordered" evidence="4">
    <location>
        <begin position="222"/>
        <end position="254"/>
    </location>
</feature>
<dbReference type="InterPro" id="IPR005632">
    <property type="entry name" value="Chaperone_Skp"/>
</dbReference>
<feature type="region of interest" description="Disordered" evidence="4">
    <location>
        <begin position="29"/>
        <end position="71"/>
    </location>
</feature>
<dbReference type="Proteomes" id="UP001196565">
    <property type="component" value="Unassembled WGS sequence"/>
</dbReference>
<evidence type="ECO:0000313" key="6">
    <source>
        <dbReference type="EMBL" id="MBW6401051.1"/>
    </source>
</evidence>
<feature type="compositionally biased region" description="Pro residues" evidence="4">
    <location>
        <begin position="54"/>
        <end position="70"/>
    </location>
</feature>
<evidence type="ECO:0000256" key="4">
    <source>
        <dbReference type="SAM" id="MobiDB-lite"/>
    </source>
</evidence>
<feature type="chain" id="PRO_5047252385" evidence="5">
    <location>
        <begin position="21"/>
        <end position="254"/>
    </location>
</feature>
<gene>
    <name evidence="6" type="ORF">KPL78_24545</name>
</gene>
<dbReference type="SUPFAM" id="SSF111384">
    <property type="entry name" value="OmpH-like"/>
    <property type="match status" value="1"/>
</dbReference>
<dbReference type="InterPro" id="IPR024930">
    <property type="entry name" value="Skp_dom_sf"/>
</dbReference>
<evidence type="ECO:0000256" key="2">
    <source>
        <dbReference type="ARBA" id="ARBA00022729"/>
    </source>
</evidence>
<dbReference type="RefSeq" id="WP_219765610.1">
    <property type="nucleotide sequence ID" value="NZ_JAHYBZ010000009.1"/>
</dbReference>
<feature type="coiled-coil region" evidence="3">
    <location>
        <begin position="92"/>
        <end position="123"/>
    </location>
</feature>
<protein>
    <submittedName>
        <fullName evidence="6">OmpH family outer membrane protein</fullName>
    </submittedName>
</protein>
<feature type="signal peptide" evidence="5">
    <location>
        <begin position="1"/>
        <end position="20"/>
    </location>
</feature>
<dbReference type="PANTHER" id="PTHR35089:SF1">
    <property type="entry name" value="CHAPERONE PROTEIN SKP"/>
    <property type="match status" value="1"/>
</dbReference>
<name>A0ABS7AFG5_9PROT</name>
<evidence type="ECO:0000256" key="5">
    <source>
        <dbReference type="SAM" id="SignalP"/>
    </source>
</evidence>
<dbReference type="PANTHER" id="PTHR35089">
    <property type="entry name" value="CHAPERONE PROTEIN SKP"/>
    <property type="match status" value="1"/>
</dbReference>
<sequence>MVRTLPAALAAMLLALPAAAQQNQQWFVPGQQGQQQGQRPAQQGPRPAQAPAQRPAPTPPPLAPGQPPPAAVIGIVDVPEIQRVSTAFTQVRELIEARRARLNEDLQREQARWREEQQRLANDRATLSPEQLRVRERDLQDRITDAQRTLRDRAASIEQLAQGALREIEQALGIVIRQVASSRGVNLVLPRPLVIFNEPPFDLTEEVAAQLNRMIPNVNLPAEGAADAPAAAQQQPQRPAQGQQRPAQGQQRRN</sequence>
<evidence type="ECO:0000313" key="7">
    <source>
        <dbReference type="Proteomes" id="UP001196565"/>
    </source>
</evidence>
<reference evidence="6 7" key="1">
    <citation type="submission" date="2021-07" db="EMBL/GenBank/DDBJ databases">
        <authorList>
            <person name="So Y."/>
        </authorList>
    </citation>
    <scope>NUCLEOTIDE SEQUENCE [LARGE SCALE GENOMIC DNA]</scope>
    <source>
        <strain evidence="6 7">HJA6</strain>
    </source>
</reference>
<dbReference type="Gene3D" id="3.30.910.20">
    <property type="entry name" value="Skp domain"/>
    <property type="match status" value="1"/>
</dbReference>
<feature type="compositionally biased region" description="Low complexity" evidence="4">
    <location>
        <begin position="224"/>
        <end position="254"/>
    </location>
</feature>